<dbReference type="Pfam" id="PF20112">
    <property type="entry name" value="DUF6502"/>
    <property type="match status" value="1"/>
</dbReference>
<sequence>MTRQRPTAPFSEDALQRTLTRVLRPLVRLALSCGLTFPAFSAVIRRLFIDVAEKEFAIEGKSQTDSRISLITGIHRKDVSRLRTGEMPMPVLPPPVSRTSRIVARWLADPRYCDEHGLPRPLPRTGTDDEISFETLVGDVTRDLRARAVLDEWLDRGIAVVDADDRVHLSAAAIVPEAGDDALRHYFTRNLHDHAAAAVANMVADAPPFLERAVHYNRISPALAARLEALSREEAMQMLLRLNRVANDAIEADEGGDARWTTGVYVFRADHEPENHSVPAEKGKAE</sequence>
<accession>A0A7W6K4U6</accession>
<dbReference type="Proteomes" id="UP000584824">
    <property type="component" value="Unassembled WGS sequence"/>
</dbReference>
<dbReference type="InterPro" id="IPR045445">
    <property type="entry name" value="DUF6502"/>
</dbReference>
<evidence type="ECO:0000313" key="1">
    <source>
        <dbReference type="EMBL" id="MBB4104042.1"/>
    </source>
</evidence>
<reference evidence="1 2" key="1">
    <citation type="submission" date="2020-08" db="EMBL/GenBank/DDBJ databases">
        <title>Genomic Encyclopedia of Type Strains, Phase IV (KMG-IV): sequencing the most valuable type-strain genomes for metagenomic binning, comparative biology and taxonomic classification.</title>
        <authorList>
            <person name="Goeker M."/>
        </authorList>
    </citation>
    <scope>NUCLEOTIDE SEQUENCE [LARGE SCALE GENOMIC DNA]</scope>
    <source>
        <strain evidence="1 2">DSM 26385</strain>
    </source>
</reference>
<name>A0A7W6K4U6_9HYPH</name>
<proteinExistence type="predicted"/>
<dbReference type="AlphaFoldDB" id="A0A7W6K4U6"/>
<comment type="caution">
    <text evidence="1">The sequence shown here is derived from an EMBL/GenBank/DDBJ whole genome shotgun (WGS) entry which is preliminary data.</text>
</comment>
<dbReference type="RefSeq" id="WP_183793127.1">
    <property type="nucleotide sequence ID" value="NZ_JACIDU010000009.1"/>
</dbReference>
<dbReference type="EMBL" id="JACIDU010000009">
    <property type="protein sequence ID" value="MBB4104042.1"/>
    <property type="molecule type" value="Genomic_DNA"/>
</dbReference>
<organism evidence="1 2">
    <name type="scientific">Allorhizobium borbori</name>
    <dbReference type="NCBI Taxonomy" id="485907"/>
    <lineage>
        <taxon>Bacteria</taxon>
        <taxon>Pseudomonadati</taxon>
        <taxon>Pseudomonadota</taxon>
        <taxon>Alphaproteobacteria</taxon>
        <taxon>Hyphomicrobiales</taxon>
        <taxon>Rhizobiaceae</taxon>
        <taxon>Rhizobium/Agrobacterium group</taxon>
        <taxon>Allorhizobium</taxon>
    </lineage>
</organism>
<protein>
    <submittedName>
        <fullName evidence="1">Uncharacterized protein</fullName>
    </submittedName>
</protein>
<gene>
    <name evidence="1" type="ORF">GGQ66_002610</name>
</gene>
<keyword evidence="2" id="KW-1185">Reference proteome</keyword>
<evidence type="ECO:0000313" key="2">
    <source>
        <dbReference type="Proteomes" id="UP000584824"/>
    </source>
</evidence>